<organism evidence="2">
    <name type="scientific">freshwater metagenome</name>
    <dbReference type="NCBI Taxonomy" id="449393"/>
    <lineage>
        <taxon>unclassified sequences</taxon>
        <taxon>metagenomes</taxon>
        <taxon>ecological metagenomes</taxon>
    </lineage>
</organism>
<dbReference type="GO" id="GO:0045892">
    <property type="term" value="P:negative regulation of DNA-templated transcription"/>
    <property type="evidence" value="ECO:0007669"/>
    <property type="project" value="InterPro"/>
</dbReference>
<dbReference type="InterPro" id="IPR037664">
    <property type="entry name" value="BldD_C"/>
</dbReference>
<evidence type="ECO:0000259" key="1">
    <source>
        <dbReference type="PROSITE" id="PS50943"/>
    </source>
</evidence>
<dbReference type="InterPro" id="IPR038099">
    <property type="entry name" value="BldD-like_C_sf"/>
</dbReference>
<dbReference type="Gene3D" id="1.10.260.40">
    <property type="entry name" value="lambda repressor-like DNA-binding domains"/>
    <property type="match status" value="1"/>
</dbReference>
<reference evidence="2" key="1">
    <citation type="submission" date="2020-05" db="EMBL/GenBank/DDBJ databases">
        <authorList>
            <person name="Chiriac C."/>
            <person name="Salcher M."/>
            <person name="Ghai R."/>
            <person name="Kavagutti S V."/>
        </authorList>
    </citation>
    <scope>NUCLEOTIDE SEQUENCE</scope>
</reference>
<dbReference type="InterPro" id="IPR010982">
    <property type="entry name" value="Lambda_DNA-bd_dom_sf"/>
</dbReference>
<dbReference type="PROSITE" id="PS50943">
    <property type="entry name" value="HTH_CROC1"/>
    <property type="match status" value="1"/>
</dbReference>
<dbReference type="CDD" id="cd00093">
    <property type="entry name" value="HTH_XRE"/>
    <property type="match status" value="1"/>
</dbReference>
<dbReference type="GO" id="GO:0003677">
    <property type="term" value="F:DNA binding"/>
    <property type="evidence" value="ECO:0007669"/>
    <property type="project" value="InterPro"/>
</dbReference>
<dbReference type="SUPFAM" id="SSF47413">
    <property type="entry name" value="lambda repressor-like DNA-binding domains"/>
    <property type="match status" value="1"/>
</dbReference>
<dbReference type="EMBL" id="CAEZZE010000038">
    <property type="protein sequence ID" value="CAB4746813.1"/>
    <property type="molecule type" value="Genomic_DNA"/>
</dbReference>
<protein>
    <submittedName>
        <fullName evidence="2">Unannotated protein</fullName>
    </submittedName>
</protein>
<sequence>MATEITTTFVSERLRSIRHAQSLSLSDVEAASSGAIKAVVLGSYERGSRSLSVKRAIQIADFYGVPVSTLFGSASTKGAGISRRVIIDTRRLRNLSESGATADRTALQMISRYITHIQSSREDWNGEVISLRERDIEYVAICLGYTSQSLMGWLESQKLLLAVRS</sequence>
<feature type="domain" description="HTH cro/C1-type" evidence="1">
    <location>
        <begin position="14"/>
        <end position="70"/>
    </location>
</feature>
<dbReference type="InterPro" id="IPR001387">
    <property type="entry name" value="Cro/C1-type_HTH"/>
</dbReference>
<dbReference type="Pfam" id="PF21179">
    <property type="entry name" value="BldD-like_C"/>
    <property type="match status" value="1"/>
</dbReference>
<accession>A0A6J6TJ75</accession>
<dbReference type="Pfam" id="PF01381">
    <property type="entry name" value="HTH_3"/>
    <property type="match status" value="1"/>
</dbReference>
<evidence type="ECO:0000313" key="2">
    <source>
        <dbReference type="EMBL" id="CAB4746813.1"/>
    </source>
</evidence>
<dbReference type="SMART" id="SM00530">
    <property type="entry name" value="HTH_XRE"/>
    <property type="match status" value="1"/>
</dbReference>
<dbReference type="Gene3D" id="1.10.10.1930">
    <property type="match status" value="1"/>
</dbReference>
<proteinExistence type="predicted"/>
<gene>
    <name evidence="2" type="ORF">UFOPK2827_00336</name>
</gene>
<name>A0A6J6TJ75_9ZZZZ</name>
<dbReference type="AlphaFoldDB" id="A0A6J6TJ75"/>